<dbReference type="PANTHER" id="PTHR33362:SF3">
    <property type="entry name" value="SIALIC ACID TRAP TRANSPORTER PERMEASE PROTEIN SIAT"/>
    <property type="match status" value="1"/>
</dbReference>
<gene>
    <name evidence="9" type="ORF">IQ19_02719</name>
</gene>
<feature type="transmembrane region" description="Helical" evidence="7">
    <location>
        <begin position="269"/>
        <end position="293"/>
    </location>
</feature>
<dbReference type="PIRSF" id="PIRSF006066">
    <property type="entry name" value="HI0050"/>
    <property type="match status" value="1"/>
</dbReference>
<reference evidence="9 10" key="1">
    <citation type="journal article" date="2015" name="Stand. Genomic Sci.">
        <title>Genomic Encyclopedia of Bacterial and Archaeal Type Strains, Phase III: the genomes of soil and plant-associated and newly described type strains.</title>
        <authorList>
            <person name="Whitman W.B."/>
            <person name="Woyke T."/>
            <person name="Klenk H.P."/>
            <person name="Zhou Y."/>
            <person name="Lilburn T.G."/>
            <person name="Beck B.J."/>
            <person name="De Vos P."/>
            <person name="Vandamme P."/>
            <person name="Eisen J.A."/>
            <person name="Garrity G."/>
            <person name="Hugenholtz P."/>
            <person name="Kyrpides N.C."/>
        </authorList>
    </citation>
    <scope>NUCLEOTIDE SEQUENCE [LARGE SCALE GENOMIC DNA]</scope>
    <source>
        <strain evidence="9 10">CGMCC 1.10115</strain>
    </source>
</reference>
<proteinExistence type="predicted"/>
<evidence type="ECO:0000313" key="10">
    <source>
        <dbReference type="Proteomes" id="UP000318667"/>
    </source>
</evidence>
<dbReference type="InterPro" id="IPR004681">
    <property type="entry name" value="TRAP_DctM"/>
</dbReference>
<feature type="transmembrane region" description="Helical" evidence="7">
    <location>
        <begin position="336"/>
        <end position="353"/>
    </location>
</feature>
<evidence type="ECO:0000256" key="6">
    <source>
        <dbReference type="ARBA" id="ARBA00023136"/>
    </source>
</evidence>
<comment type="subcellular location">
    <subcellularLocation>
        <location evidence="1">Cell inner membrane</location>
        <topology evidence="1">Multi-pass membrane protein</topology>
    </subcellularLocation>
</comment>
<feature type="transmembrane region" description="Helical" evidence="7">
    <location>
        <begin position="216"/>
        <end position="235"/>
    </location>
</feature>
<protein>
    <submittedName>
        <fullName evidence="9">C4-dicarboxylate transporter DctM subunit</fullName>
    </submittedName>
</protein>
<keyword evidence="10" id="KW-1185">Reference proteome</keyword>
<keyword evidence="4 7" id="KW-0812">Transmembrane</keyword>
<dbReference type="GeneID" id="65403890"/>
<keyword evidence="5 7" id="KW-1133">Transmembrane helix</keyword>
<dbReference type="PANTHER" id="PTHR33362">
    <property type="entry name" value="SIALIC ACID TRAP TRANSPORTER PERMEASE PROTEIN SIAT-RELATED"/>
    <property type="match status" value="1"/>
</dbReference>
<feature type="transmembrane region" description="Helical" evidence="7">
    <location>
        <begin position="101"/>
        <end position="122"/>
    </location>
</feature>
<feature type="transmembrane region" description="Helical" evidence="7">
    <location>
        <begin position="397"/>
        <end position="421"/>
    </location>
</feature>
<dbReference type="GO" id="GO:0022857">
    <property type="term" value="F:transmembrane transporter activity"/>
    <property type="evidence" value="ECO:0007669"/>
    <property type="project" value="TreeGrafter"/>
</dbReference>
<feature type="transmembrane region" description="Helical" evidence="7">
    <location>
        <begin position="359"/>
        <end position="385"/>
    </location>
</feature>
<feature type="transmembrane region" description="Helical" evidence="7">
    <location>
        <begin position="166"/>
        <end position="195"/>
    </location>
</feature>
<evidence type="ECO:0000256" key="1">
    <source>
        <dbReference type="ARBA" id="ARBA00004429"/>
    </source>
</evidence>
<dbReference type="Pfam" id="PF06808">
    <property type="entry name" value="DctM"/>
    <property type="match status" value="1"/>
</dbReference>
<keyword evidence="3" id="KW-0997">Cell inner membrane</keyword>
<evidence type="ECO:0000259" key="8">
    <source>
        <dbReference type="Pfam" id="PF06808"/>
    </source>
</evidence>
<evidence type="ECO:0000256" key="5">
    <source>
        <dbReference type="ARBA" id="ARBA00022989"/>
    </source>
</evidence>
<comment type="caution">
    <text evidence="9">The sequence shown here is derived from an EMBL/GenBank/DDBJ whole genome shotgun (WGS) entry which is preliminary data.</text>
</comment>
<dbReference type="InterPro" id="IPR010656">
    <property type="entry name" value="DctM"/>
</dbReference>
<name>A0A562JRM0_9BACI</name>
<evidence type="ECO:0000256" key="3">
    <source>
        <dbReference type="ARBA" id="ARBA00022519"/>
    </source>
</evidence>
<dbReference type="RefSeq" id="WP_144542862.1">
    <property type="nucleotide sequence ID" value="NZ_CBCSDC010000012.1"/>
</dbReference>
<dbReference type="AlphaFoldDB" id="A0A562JRM0"/>
<feature type="transmembrane region" description="Helical" evidence="7">
    <location>
        <begin position="313"/>
        <end position="331"/>
    </location>
</feature>
<accession>A0A562JRM0</accession>
<feature type="transmembrane region" description="Helical" evidence="7">
    <location>
        <begin position="241"/>
        <end position="257"/>
    </location>
</feature>
<dbReference type="OrthoDB" id="9785600at2"/>
<sequence length="427" mass="45098">MLLILGLTVLLTMVIGVPIAFSLGLGGSLALFIGSEVPPLLVIGQKVFRGMESFPLMAIPFFVLAGELMGKSITTKLINFASSLVGHIRGGLSQVTTLSSMFFGGVTGVGVAETAAIGSIIIPAMDKKGYKKSFAAAVVAASSTLGPIVPPSVPMVIYALSVGGSVSIAGLFLAGVIPAILITVFFMIVSYIIAIKEKHPVEGKFSFANVLRSLKEAIWALFMPLIIVGGMISGIFTATEAAVVAVVYALFIGFVVNKDLKLKDLPEYFVNTSVVTAIVLMLLGVSKIASWVLTVQQVPSMLSEILLSVTESPMIFLIIISILLFIVGCFIESSAAIIMLAPILAPVAMSFGVDPIHFGFMLVMNLMIGMITPPVGVILFVATGIADIKFEALIKAIVPYIVVAYFVLLLVIFFPALTTWIPSLLGY</sequence>
<dbReference type="Proteomes" id="UP000318667">
    <property type="component" value="Unassembled WGS sequence"/>
</dbReference>
<evidence type="ECO:0000256" key="2">
    <source>
        <dbReference type="ARBA" id="ARBA00022475"/>
    </source>
</evidence>
<feature type="transmembrane region" description="Helical" evidence="7">
    <location>
        <begin position="134"/>
        <end position="160"/>
    </location>
</feature>
<keyword evidence="6 7" id="KW-0472">Membrane</keyword>
<evidence type="ECO:0000256" key="7">
    <source>
        <dbReference type="SAM" id="Phobius"/>
    </source>
</evidence>
<evidence type="ECO:0000256" key="4">
    <source>
        <dbReference type="ARBA" id="ARBA00022692"/>
    </source>
</evidence>
<dbReference type="NCBIfam" id="TIGR00786">
    <property type="entry name" value="dctM"/>
    <property type="match status" value="1"/>
</dbReference>
<keyword evidence="2" id="KW-1003">Cell membrane</keyword>
<evidence type="ECO:0000313" key="9">
    <source>
        <dbReference type="EMBL" id="TWH85778.1"/>
    </source>
</evidence>
<dbReference type="GO" id="GO:0005886">
    <property type="term" value="C:plasma membrane"/>
    <property type="evidence" value="ECO:0007669"/>
    <property type="project" value="UniProtKB-SubCell"/>
</dbReference>
<feature type="domain" description="TRAP C4-dicarboxylate transport system permease DctM subunit" evidence="8">
    <location>
        <begin position="8"/>
        <end position="417"/>
    </location>
</feature>
<organism evidence="9 10">
    <name type="scientific">Cytobacillus oceanisediminis</name>
    <dbReference type="NCBI Taxonomy" id="665099"/>
    <lineage>
        <taxon>Bacteria</taxon>
        <taxon>Bacillati</taxon>
        <taxon>Bacillota</taxon>
        <taxon>Bacilli</taxon>
        <taxon>Bacillales</taxon>
        <taxon>Bacillaceae</taxon>
        <taxon>Cytobacillus</taxon>
    </lineage>
</organism>
<dbReference type="EMBL" id="VLKI01000007">
    <property type="protein sequence ID" value="TWH85778.1"/>
    <property type="molecule type" value="Genomic_DNA"/>
</dbReference>